<evidence type="ECO:0000259" key="8">
    <source>
        <dbReference type="Pfam" id="PF13742"/>
    </source>
</evidence>
<evidence type="ECO:0000256" key="2">
    <source>
        <dbReference type="ARBA" id="ARBA00022722"/>
    </source>
</evidence>
<organism evidence="9 10">
    <name type="scientific">Alicyclobacillus vulcanalis</name>
    <dbReference type="NCBI Taxonomy" id="252246"/>
    <lineage>
        <taxon>Bacteria</taxon>
        <taxon>Bacillati</taxon>
        <taxon>Bacillota</taxon>
        <taxon>Bacilli</taxon>
        <taxon>Bacillales</taxon>
        <taxon>Alicyclobacillaceae</taxon>
        <taxon>Alicyclobacillus</taxon>
    </lineage>
</organism>
<dbReference type="GO" id="GO:0009318">
    <property type="term" value="C:exodeoxyribonuclease VII complex"/>
    <property type="evidence" value="ECO:0007669"/>
    <property type="project" value="UniProtKB-UniRule"/>
</dbReference>
<dbReference type="InterPro" id="IPR025824">
    <property type="entry name" value="OB-fold_nuc-bd_dom"/>
</dbReference>
<dbReference type="HAMAP" id="MF_00378">
    <property type="entry name" value="Exonuc_7_L"/>
    <property type="match status" value="1"/>
</dbReference>
<evidence type="ECO:0000256" key="1">
    <source>
        <dbReference type="ARBA" id="ARBA00022490"/>
    </source>
</evidence>
<sequence length="469" mass="52608">MNALTRAAAEAEVVLTVTELNRRIKERLESDPRLTQCRVAGEISNFKHHPSGHMYFTLKDETSRIRAVMFSSRNRRLQFRPEDGMRVIAFGAVGVFERDGQYQLYVEDLEPDGLGALYVRFEQLRQRLAQEGLFAEARKRPLPRFPRRVGVVTSPTGAVIRDICTTIERRFPLARVILAPAQVQGPDAAPTIVRALEILYALEPRVDVIIVGRGGGSLEELWPFNEEMVVRAVARSPIPVVSAVGHETDVTLCDFAADVRAATPTAAAELVCPHQAELRAYLDQASARARKGAWMKVAWGKERLEAFERRPALRDPARMIAGRRQLVDYFEARVREAQRRPVVMRRRALTDLERRLQRVQLSGAIQGRRRDLMRLEHQARSSVERQLLVAGRHLEGVIGKLEALNPLAVLRRGYGVILDEDGQSVITSARCLAPGKRIGIRMHDGTVEAEVKGRGGDPGGRVEQLRLDL</sequence>
<keyword evidence="4 5" id="KW-0269">Exonuclease</keyword>
<dbReference type="GO" id="GO:0006308">
    <property type="term" value="P:DNA catabolic process"/>
    <property type="evidence" value="ECO:0007669"/>
    <property type="project" value="UniProtKB-UniRule"/>
</dbReference>
<evidence type="ECO:0000313" key="9">
    <source>
        <dbReference type="EMBL" id="SIS62964.1"/>
    </source>
</evidence>
<protein>
    <recommendedName>
        <fullName evidence="5">Exodeoxyribonuclease 7 large subunit</fullName>
        <ecNumber evidence="5">3.1.11.6</ecNumber>
    </recommendedName>
    <alternativeName>
        <fullName evidence="5">Exodeoxyribonuclease VII large subunit</fullName>
        <shortName evidence="5">Exonuclease VII large subunit</shortName>
    </alternativeName>
</protein>
<accession>A0A1N7KN43</accession>
<dbReference type="Pfam" id="PF02601">
    <property type="entry name" value="Exonuc_VII_L"/>
    <property type="match status" value="1"/>
</dbReference>
<dbReference type="EMBL" id="FTOO01000002">
    <property type="protein sequence ID" value="SIS62964.1"/>
    <property type="molecule type" value="Genomic_DNA"/>
</dbReference>
<dbReference type="InterPro" id="IPR020579">
    <property type="entry name" value="Exonuc_VII_lsu_C"/>
</dbReference>
<keyword evidence="3 5" id="KW-0378">Hydrolase</keyword>
<keyword evidence="1 5" id="KW-0963">Cytoplasm</keyword>
<keyword evidence="10" id="KW-1185">Reference proteome</keyword>
<dbReference type="OrthoDB" id="9802795at2"/>
<dbReference type="Pfam" id="PF13742">
    <property type="entry name" value="tRNA_anti_2"/>
    <property type="match status" value="1"/>
</dbReference>
<reference evidence="10" key="1">
    <citation type="submission" date="2017-01" db="EMBL/GenBank/DDBJ databases">
        <authorList>
            <person name="Varghese N."/>
            <person name="Submissions S."/>
        </authorList>
    </citation>
    <scope>NUCLEOTIDE SEQUENCE [LARGE SCALE GENOMIC DNA]</scope>
    <source>
        <strain evidence="10">DSM 16176</strain>
    </source>
</reference>
<dbReference type="AlphaFoldDB" id="A0A1N7KN43"/>
<dbReference type="PANTHER" id="PTHR30008">
    <property type="entry name" value="EXODEOXYRIBONUCLEASE 7 LARGE SUBUNIT"/>
    <property type="match status" value="1"/>
</dbReference>
<dbReference type="CDD" id="cd04489">
    <property type="entry name" value="ExoVII_LU_OBF"/>
    <property type="match status" value="1"/>
</dbReference>
<evidence type="ECO:0000256" key="4">
    <source>
        <dbReference type="ARBA" id="ARBA00022839"/>
    </source>
</evidence>
<dbReference type="InterPro" id="IPR003753">
    <property type="entry name" value="Exonuc_VII_L"/>
</dbReference>
<dbReference type="STRING" id="252246.SAMN05421799_10264"/>
<comment type="subunit">
    <text evidence="5">Heterooligomer composed of large and small subunits.</text>
</comment>
<dbReference type="RefSeq" id="WP_076344833.1">
    <property type="nucleotide sequence ID" value="NZ_FTOO01000002.1"/>
</dbReference>
<name>A0A1N7KN43_9BACL</name>
<feature type="domain" description="Exonuclease VII large subunit C-terminal" evidence="7">
    <location>
        <begin position="133"/>
        <end position="450"/>
    </location>
</feature>
<dbReference type="GO" id="GO:0003676">
    <property type="term" value="F:nucleic acid binding"/>
    <property type="evidence" value="ECO:0007669"/>
    <property type="project" value="InterPro"/>
</dbReference>
<evidence type="ECO:0000313" key="10">
    <source>
        <dbReference type="Proteomes" id="UP000186156"/>
    </source>
</evidence>
<dbReference type="Proteomes" id="UP000186156">
    <property type="component" value="Unassembled WGS sequence"/>
</dbReference>
<comment type="catalytic activity">
    <reaction evidence="5 6">
        <text>Exonucleolytic cleavage in either 5'- to 3'- or 3'- to 5'-direction to yield nucleoside 5'-phosphates.</text>
        <dbReference type="EC" id="3.1.11.6"/>
    </reaction>
</comment>
<evidence type="ECO:0000256" key="6">
    <source>
        <dbReference type="RuleBase" id="RU004355"/>
    </source>
</evidence>
<comment type="subcellular location">
    <subcellularLocation>
        <location evidence="5 6">Cytoplasm</location>
    </subcellularLocation>
</comment>
<dbReference type="EC" id="3.1.11.6" evidence="5"/>
<evidence type="ECO:0000256" key="5">
    <source>
        <dbReference type="HAMAP-Rule" id="MF_00378"/>
    </source>
</evidence>
<keyword evidence="2 5" id="KW-0540">Nuclease</keyword>
<dbReference type="GO" id="GO:0008855">
    <property type="term" value="F:exodeoxyribonuclease VII activity"/>
    <property type="evidence" value="ECO:0007669"/>
    <property type="project" value="UniProtKB-UniRule"/>
</dbReference>
<dbReference type="PANTHER" id="PTHR30008:SF0">
    <property type="entry name" value="EXODEOXYRIBONUCLEASE 7 LARGE SUBUNIT"/>
    <property type="match status" value="1"/>
</dbReference>
<proteinExistence type="inferred from homology"/>
<gene>
    <name evidence="5" type="primary">xseA</name>
    <name evidence="9" type="ORF">SAMN05421799_10264</name>
</gene>
<comment type="function">
    <text evidence="5">Bidirectionally degrades single-stranded DNA into large acid-insoluble oligonucleotides, which are then degraded further into small acid-soluble oligonucleotides.</text>
</comment>
<evidence type="ECO:0000259" key="7">
    <source>
        <dbReference type="Pfam" id="PF02601"/>
    </source>
</evidence>
<comment type="similarity">
    <text evidence="5 6">Belongs to the XseA family.</text>
</comment>
<evidence type="ECO:0000256" key="3">
    <source>
        <dbReference type="ARBA" id="ARBA00022801"/>
    </source>
</evidence>
<dbReference type="GO" id="GO:0005737">
    <property type="term" value="C:cytoplasm"/>
    <property type="evidence" value="ECO:0007669"/>
    <property type="project" value="UniProtKB-SubCell"/>
</dbReference>
<dbReference type="NCBIfam" id="TIGR00237">
    <property type="entry name" value="xseA"/>
    <property type="match status" value="1"/>
</dbReference>
<feature type="domain" description="OB-fold nucleic acid binding" evidence="8">
    <location>
        <begin position="15"/>
        <end position="110"/>
    </location>
</feature>